<evidence type="ECO:0000313" key="3">
    <source>
        <dbReference type="EMBL" id="GAA3815283.1"/>
    </source>
</evidence>
<gene>
    <name evidence="3" type="ORF">GCM10022242_16730</name>
</gene>
<dbReference type="Proteomes" id="UP001501821">
    <property type="component" value="Unassembled WGS sequence"/>
</dbReference>
<reference evidence="4" key="1">
    <citation type="journal article" date="2019" name="Int. J. Syst. Evol. Microbiol.">
        <title>The Global Catalogue of Microorganisms (GCM) 10K type strain sequencing project: providing services to taxonomists for standard genome sequencing and annotation.</title>
        <authorList>
            <consortium name="The Broad Institute Genomics Platform"/>
            <consortium name="The Broad Institute Genome Sequencing Center for Infectious Disease"/>
            <person name="Wu L."/>
            <person name="Ma J."/>
        </authorList>
    </citation>
    <scope>NUCLEOTIDE SEQUENCE [LARGE SCALE GENOMIC DNA]</scope>
    <source>
        <strain evidence="4">JCM 16953</strain>
    </source>
</reference>
<sequence length="168" mass="18437">MRLVLAVVRAALLLLLVATALEAAPPAQAAPAADAGSPAARLGCRIPRCYAAISVNPWNGKWGVSYNQPTRHRAVARAQQACRNHSQRYRPHCEKLIWTRNGCAAAAYRVRNGTLQEYGAAYARYQGAAKSKALRKVRGPGHRHIWTWVCTSRRYGRAVVGTAPWINP</sequence>
<dbReference type="EMBL" id="BAABAH010000004">
    <property type="protein sequence ID" value="GAA3815283.1"/>
    <property type="molecule type" value="Genomic_DNA"/>
</dbReference>
<proteinExistence type="predicted"/>
<dbReference type="RefSeq" id="WP_344774256.1">
    <property type="nucleotide sequence ID" value="NZ_BAABAH010000004.1"/>
</dbReference>
<feature type="domain" description="DUF4189" evidence="2">
    <location>
        <begin position="50"/>
        <end position="139"/>
    </location>
</feature>
<feature type="chain" id="PRO_5045631271" description="DUF4189 domain-containing protein" evidence="1">
    <location>
        <begin position="30"/>
        <end position="168"/>
    </location>
</feature>
<keyword evidence="4" id="KW-1185">Reference proteome</keyword>
<feature type="signal peptide" evidence="1">
    <location>
        <begin position="1"/>
        <end position="29"/>
    </location>
</feature>
<protein>
    <recommendedName>
        <fullName evidence="2">DUF4189 domain-containing protein</fullName>
    </recommendedName>
</protein>
<comment type="caution">
    <text evidence="3">The sequence shown here is derived from an EMBL/GenBank/DDBJ whole genome shotgun (WGS) entry which is preliminary data.</text>
</comment>
<accession>A0ABP7ICR0</accession>
<evidence type="ECO:0000256" key="1">
    <source>
        <dbReference type="SAM" id="SignalP"/>
    </source>
</evidence>
<name>A0ABP7ICR0_9ACTN</name>
<keyword evidence="1" id="KW-0732">Signal</keyword>
<dbReference type="InterPro" id="IPR025240">
    <property type="entry name" value="DUF4189"/>
</dbReference>
<organism evidence="3 4">
    <name type="scientific">Nocardioides panacisoli</name>
    <dbReference type="NCBI Taxonomy" id="627624"/>
    <lineage>
        <taxon>Bacteria</taxon>
        <taxon>Bacillati</taxon>
        <taxon>Actinomycetota</taxon>
        <taxon>Actinomycetes</taxon>
        <taxon>Propionibacteriales</taxon>
        <taxon>Nocardioidaceae</taxon>
        <taxon>Nocardioides</taxon>
    </lineage>
</organism>
<dbReference type="Pfam" id="PF13827">
    <property type="entry name" value="DUF4189"/>
    <property type="match status" value="1"/>
</dbReference>
<evidence type="ECO:0000259" key="2">
    <source>
        <dbReference type="Pfam" id="PF13827"/>
    </source>
</evidence>
<evidence type="ECO:0000313" key="4">
    <source>
        <dbReference type="Proteomes" id="UP001501821"/>
    </source>
</evidence>